<dbReference type="EMBL" id="CP008947">
    <property type="protein sequence ID" value="AII04073.1"/>
    <property type="molecule type" value="Genomic_DNA"/>
</dbReference>
<reference evidence="3 4" key="1">
    <citation type="submission" date="2014-07" db="EMBL/GenBank/DDBJ databases">
        <title>Genome Sequence of Rhodococcus opacus Strain R7, a Biodegrader of Mono- and Polycyclic Aromatic Hydrocarbons.</title>
        <authorList>
            <person name="Di Gennaro P."/>
            <person name="Zampolli J."/>
            <person name="Presti I."/>
            <person name="Cappelletti M."/>
            <person name="D'Ursi P."/>
            <person name="Orro A."/>
            <person name="Mezzelani A."/>
            <person name="Milanesi L."/>
        </authorList>
    </citation>
    <scope>NUCLEOTIDE SEQUENCE [LARGE SCALE GENOMIC DNA]</scope>
    <source>
        <strain evidence="3 4">R7</strain>
    </source>
</reference>
<dbReference type="PANTHER" id="PTHR35176">
    <property type="entry name" value="HEME OXYGENASE HI_0854-RELATED"/>
    <property type="match status" value="1"/>
</dbReference>
<dbReference type="GO" id="GO:0005829">
    <property type="term" value="C:cytosol"/>
    <property type="evidence" value="ECO:0007669"/>
    <property type="project" value="TreeGrafter"/>
</dbReference>
<sequence length="163" mass="17752">MKRHEIDDELTSTGAQQLLTSSSVARLAYLATDATPRVIPIGFYWTGDQIVVCTAATAPKVAALSAHPDVALTIDSGDTPGDARSLSIRGRASVQIVDGVTEEYLASARKAMDAEAAAQFEQNCRELYDQMARIAITPHWVRYFDFGAGRLPHFLQQLVERTG</sequence>
<gene>
    <name evidence="3" type="ORF">EP51_05435</name>
</gene>
<dbReference type="Gene3D" id="2.30.110.10">
    <property type="entry name" value="Electron Transport, Fmn-binding Protein, Chain A"/>
    <property type="match status" value="1"/>
</dbReference>
<dbReference type="eggNOG" id="COG3467">
    <property type="taxonomic scope" value="Bacteria"/>
</dbReference>
<organism evidence="3 4">
    <name type="scientific">Rhodococcus opacus</name>
    <name type="common">Nocardia opaca</name>
    <dbReference type="NCBI Taxonomy" id="37919"/>
    <lineage>
        <taxon>Bacteria</taxon>
        <taxon>Bacillati</taxon>
        <taxon>Actinomycetota</taxon>
        <taxon>Actinomycetes</taxon>
        <taxon>Mycobacteriales</taxon>
        <taxon>Nocardiaceae</taxon>
        <taxon>Rhodococcus</taxon>
    </lineage>
</organism>
<name>A0A076EG69_RHOOP</name>
<keyword evidence="1" id="KW-0560">Oxidoreductase</keyword>
<dbReference type="SUPFAM" id="SSF50475">
    <property type="entry name" value="FMN-binding split barrel"/>
    <property type="match status" value="1"/>
</dbReference>
<feature type="domain" description="Pyridoxamine 5'-phosphate oxidase N-terminal" evidence="2">
    <location>
        <begin position="16"/>
        <end position="140"/>
    </location>
</feature>
<evidence type="ECO:0000313" key="4">
    <source>
        <dbReference type="Proteomes" id="UP000028488"/>
    </source>
</evidence>
<dbReference type="InterPro" id="IPR011576">
    <property type="entry name" value="Pyridox_Oxase_N"/>
</dbReference>
<dbReference type="InterPro" id="IPR012349">
    <property type="entry name" value="Split_barrel_FMN-bd"/>
</dbReference>
<dbReference type="Proteomes" id="UP000028488">
    <property type="component" value="Chromosome"/>
</dbReference>
<proteinExistence type="predicted"/>
<evidence type="ECO:0000259" key="2">
    <source>
        <dbReference type="Pfam" id="PF01243"/>
    </source>
</evidence>
<dbReference type="Pfam" id="PF01243">
    <property type="entry name" value="PNPOx_N"/>
    <property type="match status" value="1"/>
</dbReference>
<accession>A0A076EG69</accession>
<dbReference type="GO" id="GO:0070967">
    <property type="term" value="F:coenzyme F420 binding"/>
    <property type="evidence" value="ECO:0007669"/>
    <property type="project" value="TreeGrafter"/>
</dbReference>
<dbReference type="RefSeq" id="WP_128638733.1">
    <property type="nucleotide sequence ID" value="NZ_CP008947.1"/>
</dbReference>
<evidence type="ECO:0000256" key="1">
    <source>
        <dbReference type="ARBA" id="ARBA00023002"/>
    </source>
</evidence>
<evidence type="ECO:0000313" key="3">
    <source>
        <dbReference type="EMBL" id="AII04073.1"/>
    </source>
</evidence>
<dbReference type="InterPro" id="IPR052019">
    <property type="entry name" value="F420H2_bilvrd_red/Heme_oxyg"/>
</dbReference>
<dbReference type="PANTHER" id="PTHR35176:SF6">
    <property type="entry name" value="HEME OXYGENASE HI_0854-RELATED"/>
    <property type="match status" value="1"/>
</dbReference>
<protein>
    <submittedName>
        <fullName evidence="3">Pyridoxamine 5-phosphate oxidase</fullName>
    </submittedName>
</protein>
<dbReference type="GO" id="GO:0016627">
    <property type="term" value="F:oxidoreductase activity, acting on the CH-CH group of donors"/>
    <property type="evidence" value="ECO:0007669"/>
    <property type="project" value="TreeGrafter"/>
</dbReference>
<dbReference type="AlphaFoldDB" id="A0A076EG69"/>